<sequence>MDTREEAVEYDSMDFTSVNTAFAEHTVSLGPTTAQVLDLGTGTARIPILIAQQRPQWQLIAIDLSENMLKIGQQNVERSGVQTQVKLERVDAKQLPYLEEQFDLVISNSIIHHLSNPIPFLRELKRVLKPKGGILLRDLLRPVDQVTRDHLVEHYAGECNEHQRQLFRDSLQAAFTLEEVSQMITEVGFEGVKIYQSSDRHWTAERVHQS</sequence>
<reference evidence="2 3" key="1">
    <citation type="journal article" date="2013" name="Front. Microbiol.">
        <title>Comparative genomic analyses of the cyanobacterium, Lyngbya aestuarii BL J, a powerful hydrogen producer.</title>
        <authorList>
            <person name="Kothari A."/>
            <person name="Vaughn M."/>
            <person name="Garcia-Pichel F."/>
        </authorList>
    </citation>
    <scope>NUCLEOTIDE SEQUENCE [LARGE SCALE GENOMIC DNA]</scope>
    <source>
        <strain evidence="2 3">BL J</strain>
    </source>
</reference>
<name>U7Q8S8_9CYAN</name>
<dbReference type="GO" id="GO:0008168">
    <property type="term" value="F:methyltransferase activity"/>
    <property type="evidence" value="ECO:0007669"/>
    <property type="project" value="UniProtKB-KW"/>
</dbReference>
<dbReference type="AlphaFoldDB" id="U7Q8S8"/>
<dbReference type="PANTHER" id="PTHR43591">
    <property type="entry name" value="METHYLTRANSFERASE"/>
    <property type="match status" value="1"/>
</dbReference>
<dbReference type="PATRIC" id="fig|1348334.3.peg.5597"/>
<keyword evidence="2" id="KW-0489">Methyltransferase</keyword>
<proteinExistence type="predicted"/>
<dbReference type="Gene3D" id="3.40.50.150">
    <property type="entry name" value="Vaccinia Virus protein VP39"/>
    <property type="match status" value="1"/>
</dbReference>
<dbReference type="EMBL" id="AUZM01000112">
    <property type="protein sequence ID" value="ERT04234.1"/>
    <property type="molecule type" value="Genomic_DNA"/>
</dbReference>
<protein>
    <submittedName>
        <fullName evidence="2">Methyltransferase domain protein</fullName>
    </submittedName>
</protein>
<keyword evidence="3" id="KW-1185">Reference proteome</keyword>
<gene>
    <name evidence="2" type="ORF">M595_5834</name>
</gene>
<dbReference type="CDD" id="cd02440">
    <property type="entry name" value="AdoMet_MTases"/>
    <property type="match status" value="1"/>
</dbReference>
<evidence type="ECO:0000313" key="2">
    <source>
        <dbReference type="EMBL" id="ERT04234.1"/>
    </source>
</evidence>
<evidence type="ECO:0000259" key="1">
    <source>
        <dbReference type="Pfam" id="PF13847"/>
    </source>
</evidence>
<dbReference type="Proteomes" id="UP000017127">
    <property type="component" value="Unassembled WGS sequence"/>
</dbReference>
<dbReference type="GO" id="GO:0032259">
    <property type="term" value="P:methylation"/>
    <property type="evidence" value="ECO:0007669"/>
    <property type="project" value="UniProtKB-KW"/>
</dbReference>
<feature type="domain" description="Methyltransferase" evidence="1">
    <location>
        <begin position="35"/>
        <end position="163"/>
    </location>
</feature>
<keyword evidence="2" id="KW-0808">Transferase</keyword>
<dbReference type="InterPro" id="IPR025714">
    <property type="entry name" value="Methyltranfer_dom"/>
</dbReference>
<accession>U7Q8S8</accession>
<dbReference type="Pfam" id="PF13847">
    <property type="entry name" value="Methyltransf_31"/>
    <property type="match status" value="1"/>
</dbReference>
<dbReference type="InterPro" id="IPR029063">
    <property type="entry name" value="SAM-dependent_MTases_sf"/>
</dbReference>
<dbReference type="PANTHER" id="PTHR43591:SF24">
    <property type="entry name" value="2-METHOXY-6-POLYPRENYL-1,4-BENZOQUINOL METHYLASE, MITOCHONDRIAL"/>
    <property type="match status" value="1"/>
</dbReference>
<dbReference type="SUPFAM" id="SSF53335">
    <property type="entry name" value="S-adenosyl-L-methionine-dependent methyltransferases"/>
    <property type="match status" value="1"/>
</dbReference>
<comment type="caution">
    <text evidence="2">The sequence shown here is derived from an EMBL/GenBank/DDBJ whole genome shotgun (WGS) entry which is preliminary data.</text>
</comment>
<evidence type="ECO:0000313" key="3">
    <source>
        <dbReference type="Proteomes" id="UP000017127"/>
    </source>
</evidence>
<organism evidence="2 3">
    <name type="scientific">Lyngbya aestuarii BL J</name>
    <dbReference type="NCBI Taxonomy" id="1348334"/>
    <lineage>
        <taxon>Bacteria</taxon>
        <taxon>Bacillati</taxon>
        <taxon>Cyanobacteriota</taxon>
        <taxon>Cyanophyceae</taxon>
        <taxon>Oscillatoriophycideae</taxon>
        <taxon>Oscillatoriales</taxon>
        <taxon>Microcoleaceae</taxon>
        <taxon>Lyngbya</taxon>
    </lineage>
</organism>